<dbReference type="OrthoDB" id="5229808at2759"/>
<feature type="transmembrane region" description="Helical" evidence="2">
    <location>
        <begin position="78"/>
        <end position="97"/>
    </location>
</feature>
<protein>
    <recommendedName>
        <fullName evidence="5">DUF4149 domain-containing protein</fullName>
    </recommendedName>
</protein>
<dbReference type="PANTHER" id="PTHR28228">
    <property type="entry name" value="SECRETORY COMPONENT PROTEIN SHR3"/>
    <property type="match status" value="1"/>
</dbReference>
<gene>
    <name evidence="3" type="ORF">M231_07041</name>
</gene>
<dbReference type="EMBL" id="SDIL01000126">
    <property type="protein sequence ID" value="RXK35668.1"/>
    <property type="molecule type" value="Genomic_DNA"/>
</dbReference>
<dbReference type="Pfam" id="PF08229">
    <property type="entry name" value="SHR3_chaperone"/>
    <property type="match status" value="1"/>
</dbReference>
<keyword evidence="2" id="KW-1133">Transmembrane helix</keyword>
<feature type="transmembrane region" description="Helical" evidence="2">
    <location>
        <begin position="47"/>
        <end position="66"/>
    </location>
</feature>
<dbReference type="PANTHER" id="PTHR28228:SF1">
    <property type="entry name" value="SECRETORY COMPONENT PROTEIN SHR3"/>
    <property type="match status" value="1"/>
</dbReference>
<evidence type="ECO:0000256" key="2">
    <source>
        <dbReference type="SAM" id="Phobius"/>
    </source>
</evidence>
<feature type="transmembrane region" description="Helical" evidence="2">
    <location>
        <begin position="135"/>
        <end position="154"/>
    </location>
</feature>
<evidence type="ECO:0000256" key="1">
    <source>
        <dbReference type="SAM" id="MobiDB-lite"/>
    </source>
</evidence>
<dbReference type="SMART" id="SM00786">
    <property type="entry name" value="SHR3_chaperone"/>
    <property type="match status" value="1"/>
</dbReference>
<feature type="compositionally biased region" description="Pro residues" evidence="1">
    <location>
        <begin position="171"/>
        <end position="187"/>
    </location>
</feature>
<dbReference type="GO" id="GO:0005789">
    <property type="term" value="C:endoplasmic reticulum membrane"/>
    <property type="evidence" value="ECO:0007669"/>
    <property type="project" value="TreeGrafter"/>
</dbReference>
<evidence type="ECO:0008006" key="5">
    <source>
        <dbReference type="Google" id="ProtNLM"/>
    </source>
</evidence>
<proteinExistence type="predicted"/>
<dbReference type="Proteomes" id="UP000289152">
    <property type="component" value="Unassembled WGS sequence"/>
</dbReference>
<keyword evidence="4" id="KW-1185">Reference proteome</keyword>
<dbReference type="GO" id="GO:0051082">
    <property type="term" value="F:unfolded protein binding"/>
    <property type="evidence" value="ECO:0007669"/>
    <property type="project" value="TreeGrafter"/>
</dbReference>
<reference evidence="3 4" key="1">
    <citation type="submission" date="2016-06" db="EMBL/GenBank/DDBJ databases">
        <title>Evolution of pathogenesis and genome organization in the Tremellales.</title>
        <authorList>
            <person name="Cuomo C."/>
            <person name="Litvintseva A."/>
            <person name="Heitman J."/>
            <person name="Chen Y."/>
            <person name="Sun S."/>
            <person name="Springer D."/>
            <person name="Dromer F."/>
            <person name="Young S."/>
            <person name="Zeng Q."/>
            <person name="Chapman S."/>
            <person name="Gujja S."/>
            <person name="Saif S."/>
            <person name="Birren B."/>
        </authorList>
    </citation>
    <scope>NUCLEOTIDE SEQUENCE [LARGE SCALE GENOMIC DNA]</scope>
    <source>
        <strain evidence="3 4">ATCC 28783</strain>
    </source>
</reference>
<organism evidence="3 4">
    <name type="scientific">Tremella mesenterica</name>
    <name type="common">Jelly fungus</name>
    <dbReference type="NCBI Taxonomy" id="5217"/>
    <lineage>
        <taxon>Eukaryota</taxon>
        <taxon>Fungi</taxon>
        <taxon>Dikarya</taxon>
        <taxon>Basidiomycota</taxon>
        <taxon>Agaricomycotina</taxon>
        <taxon>Tremellomycetes</taxon>
        <taxon>Tremellales</taxon>
        <taxon>Tremellaceae</taxon>
        <taxon>Tremella</taxon>
    </lineage>
</organism>
<dbReference type="VEuPathDB" id="FungiDB:TREMEDRAFT_71810"/>
<feature type="region of interest" description="Disordered" evidence="1">
    <location>
        <begin position="164"/>
        <end position="223"/>
    </location>
</feature>
<keyword evidence="2" id="KW-0812">Transmembrane</keyword>
<dbReference type="AlphaFoldDB" id="A0A4Q1BA64"/>
<accession>A0A4Q1BA64</accession>
<dbReference type="GO" id="GO:0006888">
    <property type="term" value="P:endoplasmic reticulum to Golgi vesicle-mediated transport"/>
    <property type="evidence" value="ECO:0007669"/>
    <property type="project" value="TreeGrafter"/>
</dbReference>
<name>A0A4Q1BA64_TREME</name>
<evidence type="ECO:0000313" key="3">
    <source>
        <dbReference type="EMBL" id="RXK35668.1"/>
    </source>
</evidence>
<dbReference type="InParanoid" id="A0A4Q1BA64"/>
<comment type="caution">
    <text evidence="3">The sequence shown here is derived from an EMBL/GenBank/DDBJ whole genome shotgun (WGS) entry which is preliminary data.</text>
</comment>
<evidence type="ECO:0000313" key="4">
    <source>
        <dbReference type="Proteomes" id="UP000289152"/>
    </source>
</evidence>
<dbReference type="InterPro" id="IPR013248">
    <property type="entry name" value="Psh3/Shr3"/>
</dbReference>
<sequence>MTVCFLLGTTFTHWIADHNVLWRFPLTSEAILESITYYSLLSAAPPWMGWVYVGVGASALLSSGGRGVKGWRGMNGEMLFDGGSVVLLAAITYTQIFDVFPTISLLPSPLPPNVQDHPTYPALATAVRDLALDNVMTAVMLTGVMLLQAGRYYAKRPSSSPVSLMASANITPPPDVLTPPQSKPPSPLTERSATPFRELTRQVGMELRDPTVSSPNRRRHRKR</sequence>
<keyword evidence="2" id="KW-0472">Membrane</keyword>